<reference evidence="1 2" key="1">
    <citation type="submission" date="2019-03" db="EMBL/GenBank/DDBJ databases">
        <title>Genomic Encyclopedia of Type Strains, Phase IV (KMG-IV): sequencing the most valuable type-strain genomes for metagenomic binning, comparative biology and taxonomic classification.</title>
        <authorList>
            <person name="Goeker M."/>
        </authorList>
    </citation>
    <scope>NUCLEOTIDE SEQUENCE [LARGE SCALE GENOMIC DNA]</scope>
    <source>
        <strain evidence="1 2">DSM 22958</strain>
    </source>
</reference>
<evidence type="ECO:0000313" key="1">
    <source>
        <dbReference type="EMBL" id="TCO15210.1"/>
    </source>
</evidence>
<accession>A0A4R2GW25</accession>
<dbReference type="AlphaFoldDB" id="A0A4R2GW25"/>
<proteinExistence type="predicted"/>
<dbReference type="EMBL" id="SLWL01000002">
    <property type="protein sequence ID" value="TCO15210.1"/>
    <property type="molecule type" value="Genomic_DNA"/>
</dbReference>
<organism evidence="1 2">
    <name type="scientific">Camelimonas lactis</name>
    <dbReference type="NCBI Taxonomy" id="659006"/>
    <lineage>
        <taxon>Bacteria</taxon>
        <taxon>Pseudomonadati</taxon>
        <taxon>Pseudomonadota</taxon>
        <taxon>Alphaproteobacteria</taxon>
        <taxon>Hyphomicrobiales</taxon>
        <taxon>Chelatococcaceae</taxon>
        <taxon>Camelimonas</taxon>
    </lineage>
</organism>
<dbReference type="Proteomes" id="UP000294881">
    <property type="component" value="Unassembled WGS sequence"/>
</dbReference>
<dbReference type="RefSeq" id="WP_132003356.1">
    <property type="nucleotide sequence ID" value="NZ_JBHUNN010000002.1"/>
</dbReference>
<dbReference type="GO" id="GO:0003677">
    <property type="term" value="F:DNA binding"/>
    <property type="evidence" value="ECO:0007669"/>
    <property type="project" value="InterPro"/>
</dbReference>
<dbReference type="Gene3D" id="1.10.260.40">
    <property type="entry name" value="lambda repressor-like DNA-binding domains"/>
    <property type="match status" value="1"/>
</dbReference>
<dbReference type="InterPro" id="IPR010982">
    <property type="entry name" value="Lambda_DNA-bd_dom_sf"/>
</dbReference>
<dbReference type="OrthoDB" id="8291442at2"/>
<sequence>MMAYPQLDDAAMAILQQAISEAGSIAAVARRLGYKRPSISLVLARKYPGDTRRLRAQIVEAFGGQQHCPFLGSDIAASACRDFRTRPLPTSRRAEARHWQACRQCQFNPERRKHDDGAF</sequence>
<evidence type="ECO:0000313" key="2">
    <source>
        <dbReference type="Proteomes" id="UP000294881"/>
    </source>
</evidence>
<keyword evidence="2" id="KW-1185">Reference proteome</keyword>
<protein>
    <submittedName>
        <fullName evidence="1">Uncharacterized protein</fullName>
    </submittedName>
</protein>
<comment type="caution">
    <text evidence="1">The sequence shown here is derived from an EMBL/GenBank/DDBJ whole genome shotgun (WGS) entry which is preliminary data.</text>
</comment>
<gene>
    <name evidence="1" type="ORF">EV666_102188</name>
</gene>
<name>A0A4R2GW25_9HYPH</name>